<evidence type="ECO:0000313" key="2">
    <source>
        <dbReference type="EMBL" id="KAG2863928.1"/>
    </source>
</evidence>
<evidence type="ECO:0000313" key="3">
    <source>
        <dbReference type="Proteomes" id="UP000774804"/>
    </source>
</evidence>
<evidence type="ECO:0000259" key="1">
    <source>
        <dbReference type="Pfam" id="PF00171"/>
    </source>
</evidence>
<dbReference type="VEuPathDB" id="FungiDB:PC110_g12192"/>
<dbReference type="InterPro" id="IPR015590">
    <property type="entry name" value="Aldehyde_DH_dom"/>
</dbReference>
<dbReference type="PANTHER" id="PTHR11699">
    <property type="entry name" value="ALDEHYDE DEHYDROGENASE-RELATED"/>
    <property type="match status" value="1"/>
</dbReference>
<dbReference type="Proteomes" id="UP000774804">
    <property type="component" value="Unassembled WGS sequence"/>
</dbReference>
<comment type="caution">
    <text evidence="2">The sequence shown here is derived from an EMBL/GenBank/DDBJ whole genome shotgun (WGS) entry which is preliminary data.</text>
</comment>
<name>A0A8T0ZLD8_9STRA</name>
<gene>
    <name evidence="2" type="ORF">PC115_g25581</name>
</gene>
<sequence>MYSHYIGGTAVEGLGELMSVHNPATEQLAGELRMATEAQAEAALKSAEKAFAEWSHTPLQKRGEWMERLAQAIEEKRELILDVLMSETGKPMAQAEEDFDMLPRCLRYYYEEAKRLHGRIIEDEDNSYMNLIKRQPVGVVVGYRSWNFPMLNLAYKLGPVLASGCTCVLKPSPLTPLPTMMIGSIAETIGFP</sequence>
<organism evidence="2 3">
    <name type="scientific">Phytophthora cactorum</name>
    <dbReference type="NCBI Taxonomy" id="29920"/>
    <lineage>
        <taxon>Eukaryota</taxon>
        <taxon>Sar</taxon>
        <taxon>Stramenopiles</taxon>
        <taxon>Oomycota</taxon>
        <taxon>Peronosporomycetes</taxon>
        <taxon>Peronosporales</taxon>
        <taxon>Peronosporaceae</taxon>
        <taxon>Phytophthora</taxon>
    </lineage>
</organism>
<reference evidence="2" key="1">
    <citation type="submission" date="2018-10" db="EMBL/GenBank/DDBJ databases">
        <title>Effector identification in a new, highly contiguous assembly of the strawberry crown rot pathogen Phytophthora cactorum.</title>
        <authorList>
            <person name="Armitage A.D."/>
            <person name="Nellist C.F."/>
            <person name="Bates H."/>
            <person name="Vickerstaff R.J."/>
            <person name="Harrison R.J."/>
        </authorList>
    </citation>
    <scope>NUCLEOTIDE SEQUENCE</scope>
    <source>
        <strain evidence="2">4032</strain>
    </source>
</reference>
<feature type="domain" description="Aldehyde dehydrogenase" evidence="1">
    <location>
        <begin position="16"/>
        <end position="192"/>
    </location>
</feature>
<proteinExistence type="predicted"/>
<dbReference type="EMBL" id="RCMI01005219">
    <property type="protein sequence ID" value="KAG2863928.1"/>
    <property type="molecule type" value="Genomic_DNA"/>
</dbReference>
<protein>
    <recommendedName>
        <fullName evidence="1">Aldehyde dehydrogenase domain-containing protein</fullName>
    </recommendedName>
</protein>
<dbReference type="Pfam" id="PF00171">
    <property type="entry name" value="Aldedh"/>
    <property type="match status" value="1"/>
</dbReference>
<dbReference type="GO" id="GO:0016491">
    <property type="term" value="F:oxidoreductase activity"/>
    <property type="evidence" value="ECO:0007669"/>
    <property type="project" value="InterPro"/>
</dbReference>
<accession>A0A8T0ZLD8</accession>
<feature type="non-terminal residue" evidence="2">
    <location>
        <position position="192"/>
    </location>
</feature>
<dbReference type="AlphaFoldDB" id="A0A8T0ZLD8"/>
<dbReference type="InterPro" id="IPR016161">
    <property type="entry name" value="Ald_DH/histidinol_DH"/>
</dbReference>
<dbReference type="SUPFAM" id="SSF53720">
    <property type="entry name" value="ALDH-like"/>
    <property type="match status" value="1"/>
</dbReference>
<dbReference type="Gene3D" id="3.40.605.10">
    <property type="entry name" value="Aldehyde Dehydrogenase, Chain A, domain 1"/>
    <property type="match status" value="1"/>
</dbReference>
<dbReference type="InterPro" id="IPR016162">
    <property type="entry name" value="Ald_DH_N"/>
</dbReference>